<proteinExistence type="predicted"/>
<dbReference type="RefSeq" id="WP_189987051.1">
    <property type="nucleotide sequence ID" value="NZ_BMZS01000001.1"/>
</dbReference>
<organism evidence="3 4">
    <name type="scientific">Thalassobaculum fulvum</name>
    <dbReference type="NCBI Taxonomy" id="1633335"/>
    <lineage>
        <taxon>Bacteria</taxon>
        <taxon>Pseudomonadati</taxon>
        <taxon>Pseudomonadota</taxon>
        <taxon>Alphaproteobacteria</taxon>
        <taxon>Rhodospirillales</taxon>
        <taxon>Thalassobaculaceae</taxon>
        <taxon>Thalassobaculum</taxon>
    </lineage>
</organism>
<dbReference type="PROSITE" id="PS51257">
    <property type="entry name" value="PROKAR_LIPOPROTEIN"/>
    <property type="match status" value="1"/>
</dbReference>
<dbReference type="PANTHER" id="PTHR34606:SF15">
    <property type="entry name" value="BON DOMAIN-CONTAINING PROTEIN"/>
    <property type="match status" value="1"/>
</dbReference>
<protein>
    <submittedName>
        <fullName evidence="3">Transporter</fullName>
    </submittedName>
</protein>
<dbReference type="InterPro" id="IPR051686">
    <property type="entry name" value="Lipoprotein_DolP"/>
</dbReference>
<feature type="domain" description="BON" evidence="2">
    <location>
        <begin position="129"/>
        <end position="197"/>
    </location>
</feature>
<reference evidence="3" key="1">
    <citation type="journal article" date="2014" name="Int. J. Syst. Evol. Microbiol.">
        <title>Complete genome sequence of Corynebacterium casei LMG S-19264T (=DSM 44701T), isolated from a smear-ripened cheese.</title>
        <authorList>
            <consortium name="US DOE Joint Genome Institute (JGI-PGF)"/>
            <person name="Walter F."/>
            <person name="Albersmeier A."/>
            <person name="Kalinowski J."/>
            <person name="Ruckert C."/>
        </authorList>
    </citation>
    <scope>NUCLEOTIDE SEQUENCE</scope>
    <source>
        <strain evidence="3">KCTC 42651</strain>
    </source>
</reference>
<dbReference type="EMBL" id="BMZS01000001">
    <property type="protein sequence ID" value="GHD39769.1"/>
    <property type="molecule type" value="Genomic_DNA"/>
</dbReference>
<sequence>MPRSTPSAPLLAVLVAIAVGSAGCTPLGVAVGAGAAGATATQTEKGFAAAVDDTRIKAELNGLFFRTDADLYQSVTFKVEEGRVLLTGVVPKPDDRVQASKLAWSVDEVREVLNELKVSDETSLTDKGRDVTIAAKLRARLLVDDKVSLINYSIDVVNQTVYIMGVARTEAELQRVLGTARDIAYVRQVVDFVRVAKPG</sequence>
<gene>
    <name evidence="3" type="ORF">GCM10017083_02120</name>
</gene>
<keyword evidence="1" id="KW-0732">Signal</keyword>
<dbReference type="PANTHER" id="PTHR34606">
    <property type="entry name" value="BON DOMAIN-CONTAINING PROTEIN"/>
    <property type="match status" value="1"/>
</dbReference>
<feature type="signal peptide" evidence="1">
    <location>
        <begin position="1"/>
        <end position="22"/>
    </location>
</feature>
<evidence type="ECO:0000313" key="4">
    <source>
        <dbReference type="Proteomes" id="UP000630353"/>
    </source>
</evidence>
<dbReference type="PROSITE" id="PS50914">
    <property type="entry name" value="BON"/>
    <property type="match status" value="2"/>
</dbReference>
<name>A0A919CMC7_9PROT</name>
<evidence type="ECO:0000256" key="1">
    <source>
        <dbReference type="SAM" id="SignalP"/>
    </source>
</evidence>
<dbReference type="AlphaFoldDB" id="A0A919CMC7"/>
<accession>A0A919CMC7</accession>
<comment type="caution">
    <text evidence="3">The sequence shown here is derived from an EMBL/GenBank/DDBJ whole genome shotgun (WGS) entry which is preliminary data.</text>
</comment>
<reference evidence="3" key="2">
    <citation type="submission" date="2020-09" db="EMBL/GenBank/DDBJ databases">
        <authorList>
            <person name="Sun Q."/>
            <person name="Kim S."/>
        </authorList>
    </citation>
    <scope>NUCLEOTIDE SEQUENCE</scope>
    <source>
        <strain evidence="3">KCTC 42651</strain>
    </source>
</reference>
<evidence type="ECO:0000259" key="2">
    <source>
        <dbReference type="PROSITE" id="PS50914"/>
    </source>
</evidence>
<dbReference type="Gene3D" id="3.30.1340.30">
    <property type="match status" value="1"/>
</dbReference>
<feature type="chain" id="PRO_5036883612" evidence="1">
    <location>
        <begin position="23"/>
        <end position="199"/>
    </location>
</feature>
<keyword evidence="4" id="KW-1185">Reference proteome</keyword>
<dbReference type="Proteomes" id="UP000630353">
    <property type="component" value="Unassembled WGS sequence"/>
</dbReference>
<evidence type="ECO:0000313" key="3">
    <source>
        <dbReference type="EMBL" id="GHD39769.1"/>
    </source>
</evidence>
<feature type="domain" description="BON" evidence="2">
    <location>
        <begin position="52"/>
        <end position="120"/>
    </location>
</feature>
<dbReference type="Pfam" id="PF04972">
    <property type="entry name" value="BON"/>
    <property type="match status" value="2"/>
</dbReference>
<dbReference type="InterPro" id="IPR007055">
    <property type="entry name" value="BON_dom"/>
</dbReference>